<dbReference type="Gene3D" id="1.10.510.10">
    <property type="entry name" value="Transferase(Phosphotransferase) domain 1"/>
    <property type="match status" value="1"/>
</dbReference>
<proteinExistence type="predicted"/>
<evidence type="ECO:0000313" key="2">
    <source>
        <dbReference type="EMBL" id="KAJ7207646.1"/>
    </source>
</evidence>
<dbReference type="GO" id="GO:0004674">
    <property type="term" value="F:protein serine/threonine kinase activity"/>
    <property type="evidence" value="ECO:0007669"/>
    <property type="project" value="TreeGrafter"/>
</dbReference>
<dbReference type="PROSITE" id="PS50011">
    <property type="entry name" value="PROTEIN_KINASE_DOM"/>
    <property type="match status" value="1"/>
</dbReference>
<dbReference type="EMBL" id="JARJCW010000036">
    <property type="protein sequence ID" value="KAJ7207646.1"/>
    <property type="molecule type" value="Genomic_DNA"/>
</dbReference>
<name>A0AAD6Y8T4_9AGAR</name>
<dbReference type="InterPro" id="IPR008266">
    <property type="entry name" value="Tyr_kinase_AS"/>
</dbReference>
<feature type="domain" description="Protein kinase" evidence="1">
    <location>
        <begin position="1"/>
        <end position="160"/>
    </location>
</feature>
<gene>
    <name evidence="2" type="ORF">GGX14DRAFT_366318</name>
</gene>
<keyword evidence="2" id="KW-0808">Transferase</keyword>
<dbReference type="InterPro" id="IPR011009">
    <property type="entry name" value="Kinase-like_dom_sf"/>
</dbReference>
<dbReference type="GO" id="GO:0005524">
    <property type="term" value="F:ATP binding"/>
    <property type="evidence" value="ECO:0007669"/>
    <property type="project" value="InterPro"/>
</dbReference>
<dbReference type="InterPro" id="IPR001245">
    <property type="entry name" value="Ser-Thr/Tyr_kinase_cat_dom"/>
</dbReference>
<sequence>YLHSQNIVHGDLRGANILITHDWHACLADFGLARFSDATVATHTSHCAGSIRWMAPELIHPDCFNMQFLRTPASDVYAFGCVCLVLILRICSYTGRPPFIGLSETAAMLQAIRGGRSDRPTQEEQAMTAALWQFVNECWEQTSASRPSSKIVVERLNPKVDSS</sequence>
<evidence type="ECO:0000313" key="3">
    <source>
        <dbReference type="Proteomes" id="UP001219525"/>
    </source>
</evidence>
<dbReference type="PANTHER" id="PTHR44329">
    <property type="entry name" value="SERINE/THREONINE-PROTEIN KINASE TNNI3K-RELATED"/>
    <property type="match status" value="1"/>
</dbReference>
<dbReference type="InterPro" id="IPR051681">
    <property type="entry name" value="Ser/Thr_Kinases-Pseudokinases"/>
</dbReference>
<keyword evidence="2" id="KW-0418">Kinase</keyword>
<organism evidence="2 3">
    <name type="scientific">Mycena pura</name>
    <dbReference type="NCBI Taxonomy" id="153505"/>
    <lineage>
        <taxon>Eukaryota</taxon>
        <taxon>Fungi</taxon>
        <taxon>Dikarya</taxon>
        <taxon>Basidiomycota</taxon>
        <taxon>Agaricomycotina</taxon>
        <taxon>Agaricomycetes</taxon>
        <taxon>Agaricomycetidae</taxon>
        <taxon>Agaricales</taxon>
        <taxon>Marasmiineae</taxon>
        <taxon>Mycenaceae</taxon>
        <taxon>Mycena</taxon>
    </lineage>
</organism>
<dbReference type="PROSITE" id="PS00109">
    <property type="entry name" value="PROTEIN_KINASE_TYR"/>
    <property type="match status" value="1"/>
</dbReference>
<dbReference type="SUPFAM" id="SSF56112">
    <property type="entry name" value="Protein kinase-like (PK-like)"/>
    <property type="match status" value="1"/>
</dbReference>
<feature type="non-terminal residue" evidence="2">
    <location>
        <position position="163"/>
    </location>
</feature>
<protein>
    <submittedName>
        <fullName evidence="2">Kinase-like domain-containing protein</fullName>
    </submittedName>
</protein>
<dbReference type="InterPro" id="IPR000719">
    <property type="entry name" value="Prot_kinase_dom"/>
</dbReference>
<evidence type="ECO:0000259" key="1">
    <source>
        <dbReference type="PROSITE" id="PS50011"/>
    </source>
</evidence>
<dbReference type="AlphaFoldDB" id="A0AAD6Y8T4"/>
<keyword evidence="3" id="KW-1185">Reference proteome</keyword>
<accession>A0AAD6Y8T4</accession>
<reference evidence="2" key="1">
    <citation type="submission" date="2023-03" db="EMBL/GenBank/DDBJ databases">
        <title>Massive genome expansion in bonnet fungi (Mycena s.s.) driven by repeated elements and novel gene families across ecological guilds.</title>
        <authorList>
            <consortium name="Lawrence Berkeley National Laboratory"/>
            <person name="Harder C.B."/>
            <person name="Miyauchi S."/>
            <person name="Viragh M."/>
            <person name="Kuo A."/>
            <person name="Thoen E."/>
            <person name="Andreopoulos B."/>
            <person name="Lu D."/>
            <person name="Skrede I."/>
            <person name="Drula E."/>
            <person name="Henrissat B."/>
            <person name="Morin E."/>
            <person name="Kohler A."/>
            <person name="Barry K."/>
            <person name="LaButti K."/>
            <person name="Morin E."/>
            <person name="Salamov A."/>
            <person name="Lipzen A."/>
            <person name="Mereny Z."/>
            <person name="Hegedus B."/>
            <person name="Baldrian P."/>
            <person name="Stursova M."/>
            <person name="Weitz H."/>
            <person name="Taylor A."/>
            <person name="Grigoriev I.V."/>
            <person name="Nagy L.G."/>
            <person name="Martin F."/>
            <person name="Kauserud H."/>
        </authorList>
    </citation>
    <scope>NUCLEOTIDE SEQUENCE</scope>
    <source>
        <strain evidence="2">9144</strain>
    </source>
</reference>
<dbReference type="Pfam" id="PF07714">
    <property type="entry name" value="PK_Tyr_Ser-Thr"/>
    <property type="match status" value="1"/>
</dbReference>
<comment type="caution">
    <text evidence="2">The sequence shown here is derived from an EMBL/GenBank/DDBJ whole genome shotgun (WGS) entry which is preliminary data.</text>
</comment>
<dbReference type="Proteomes" id="UP001219525">
    <property type="component" value="Unassembled WGS sequence"/>
</dbReference>